<protein>
    <submittedName>
        <fullName evidence="2">Uncharacterized protein</fullName>
    </submittedName>
</protein>
<dbReference type="AlphaFoldDB" id="S8E8Z0"/>
<dbReference type="Proteomes" id="UP000015453">
    <property type="component" value="Unassembled WGS sequence"/>
</dbReference>
<sequence length="239" mass="26307">MSKMMLRSSGKPPLARSPIRLRERKPLQPAPINILHSPPSGGGGGGGSLMKSTRFRDPENSSDMKPEYETISCELRALAKMVHQEFFRTTEDINNPYQSSSRLSGAPPKSPLFQRGRFYDEYAARRNERLKRKKGGEIAGQKPPPQGGGGYDLGVRVESAKKRETSSISRRKSSITSSSTPVAERREAAAATPAPRYSLRSSARKENNNSSNPQLPPLAAAMSIQKSDRKVGIRSSRQR</sequence>
<evidence type="ECO:0000256" key="1">
    <source>
        <dbReference type="SAM" id="MobiDB-lite"/>
    </source>
</evidence>
<dbReference type="PANTHER" id="PTHR37259">
    <property type="entry name" value="OS07G0474300 PROTEIN"/>
    <property type="match status" value="1"/>
</dbReference>
<proteinExistence type="predicted"/>
<name>S8E8Z0_9LAMI</name>
<evidence type="ECO:0000313" key="3">
    <source>
        <dbReference type="Proteomes" id="UP000015453"/>
    </source>
</evidence>
<feature type="compositionally biased region" description="Basic and acidic residues" evidence="1">
    <location>
        <begin position="117"/>
        <end position="127"/>
    </location>
</feature>
<keyword evidence="3" id="KW-1185">Reference proteome</keyword>
<gene>
    <name evidence="2" type="ORF">M569_05863</name>
</gene>
<feature type="region of interest" description="Disordered" evidence="1">
    <location>
        <begin position="93"/>
        <end position="239"/>
    </location>
</feature>
<dbReference type="PANTHER" id="PTHR37259:SF2">
    <property type="entry name" value="OS07G0474300 PROTEIN"/>
    <property type="match status" value="1"/>
</dbReference>
<accession>S8E8Z0</accession>
<dbReference type="EMBL" id="AUSU01002380">
    <property type="protein sequence ID" value="EPS68907.1"/>
    <property type="molecule type" value="Genomic_DNA"/>
</dbReference>
<feature type="region of interest" description="Disordered" evidence="1">
    <location>
        <begin position="1"/>
        <end position="66"/>
    </location>
</feature>
<feature type="compositionally biased region" description="Basic and acidic residues" evidence="1">
    <location>
        <begin position="54"/>
        <end position="66"/>
    </location>
</feature>
<organism evidence="2 3">
    <name type="scientific">Genlisea aurea</name>
    <dbReference type="NCBI Taxonomy" id="192259"/>
    <lineage>
        <taxon>Eukaryota</taxon>
        <taxon>Viridiplantae</taxon>
        <taxon>Streptophyta</taxon>
        <taxon>Embryophyta</taxon>
        <taxon>Tracheophyta</taxon>
        <taxon>Spermatophyta</taxon>
        <taxon>Magnoliopsida</taxon>
        <taxon>eudicotyledons</taxon>
        <taxon>Gunneridae</taxon>
        <taxon>Pentapetalae</taxon>
        <taxon>asterids</taxon>
        <taxon>lamiids</taxon>
        <taxon>Lamiales</taxon>
        <taxon>Lentibulariaceae</taxon>
        <taxon>Genlisea</taxon>
    </lineage>
</organism>
<reference evidence="2 3" key="1">
    <citation type="journal article" date="2013" name="BMC Genomics">
        <title>The miniature genome of a carnivorous plant Genlisea aurea contains a low number of genes and short non-coding sequences.</title>
        <authorList>
            <person name="Leushkin E.V."/>
            <person name="Sutormin R.A."/>
            <person name="Nabieva E.R."/>
            <person name="Penin A.A."/>
            <person name="Kondrashov A.S."/>
            <person name="Logacheva M.D."/>
        </authorList>
    </citation>
    <scope>NUCLEOTIDE SEQUENCE [LARGE SCALE GENOMIC DNA]</scope>
</reference>
<feature type="compositionally biased region" description="Polar residues" evidence="1">
    <location>
        <begin position="93"/>
        <end position="103"/>
    </location>
</feature>
<dbReference type="OrthoDB" id="784446at2759"/>
<comment type="caution">
    <text evidence="2">The sequence shown here is derived from an EMBL/GenBank/DDBJ whole genome shotgun (WGS) entry which is preliminary data.</text>
</comment>
<evidence type="ECO:0000313" key="2">
    <source>
        <dbReference type="EMBL" id="EPS68907.1"/>
    </source>
</evidence>